<dbReference type="PROSITE" id="PS50887">
    <property type="entry name" value="GGDEF"/>
    <property type="match status" value="1"/>
</dbReference>
<evidence type="ECO:0000259" key="3">
    <source>
        <dbReference type="PROSITE" id="PS50887"/>
    </source>
</evidence>
<dbReference type="Gene3D" id="3.30.70.270">
    <property type="match status" value="1"/>
</dbReference>
<feature type="transmembrane region" description="Helical" evidence="2">
    <location>
        <begin position="118"/>
        <end position="136"/>
    </location>
</feature>
<gene>
    <name evidence="4" type="ORF">MI149_30400</name>
</gene>
<dbReference type="NCBIfam" id="TIGR00254">
    <property type="entry name" value="GGDEF"/>
    <property type="match status" value="1"/>
</dbReference>
<dbReference type="EMBL" id="CP103314">
    <property type="protein sequence ID" value="UVY96063.1"/>
    <property type="molecule type" value="Genomic_DNA"/>
</dbReference>
<keyword evidence="5" id="KW-1185">Reference proteome</keyword>
<geneLocation type="plasmid" evidence="4 5">
    <name>unnamed2</name>
</geneLocation>
<dbReference type="SUPFAM" id="SSF55073">
    <property type="entry name" value="Nucleotide cyclase"/>
    <property type="match status" value="1"/>
</dbReference>
<dbReference type="CDD" id="cd01949">
    <property type="entry name" value="GGDEF"/>
    <property type="match status" value="1"/>
</dbReference>
<evidence type="ECO:0000313" key="5">
    <source>
        <dbReference type="Proteomes" id="UP001055337"/>
    </source>
</evidence>
<protein>
    <submittedName>
        <fullName evidence="4">GGDEF domain-containing protein</fullName>
    </submittedName>
</protein>
<evidence type="ECO:0000313" key="4">
    <source>
        <dbReference type="EMBL" id="UVY96063.1"/>
    </source>
</evidence>
<keyword evidence="4" id="KW-0614">Plasmid</keyword>
<keyword evidence="2" id="KW-0472">Membrane</keyword>
<dbReference type="RefSeq" id="WP_262871828.1">
    <property type="nucleotide sequence ID" value="NZ_CP103314.1"/>
</dbReference>
<feature type="transmembrane region" description="Helical" evidence="2">
    <location>
        <begin position="69"/>
        <end position="88"/>
    </location>
</feature>
<keyword evidence="2" id="KW-1133">Transmembrane helix</keyword>
<dbReference type="Pfam" id="PF00990">
    <property type="entry name" value="GGDEF"/>
    <property type="match status" value="1"/>
</dbReference>
<dbReference type="InterPro" id="IPR029787">
    <property type="entry name" value="Nucleotide_cyclase"/>
</dbReference>
<dbReference type="Proteomes" id="UP001055337">
    <property type="component" value="Plasmid unnamed2"/>
</dbReference>
<dbReference type="InterPro" id="IPR043128">
    <property type="entry name" value="Rev_trsase/Diguanyl_cyclase"/>
</dbReference>
<feature type="transmembrane region" description="Helical" evidence="2">
    <location>
        <begin position="94"/>
        <end position="113"/>
    </location>
</feature>
<sequence length="379" mass="40454">MAALGATMMSVISRRFWQSDHYNWLSGYLAARKMSGPTRAVMAFLSSSFVACLIVLLTSQDGPREPVPVAMTWIAVIGGLAGMALFTWRWPTRAQSLAFVVVVNTSIALACLAHPNPLAALIGCIAFATSGAYVAFFHSTGWMLYNFGVATMVATLQAVRLAMTGHPALAGVDWWLIVEVNVALPLGGQILVRALAGDLVRADTDPLTGLLNRRAFHRKALGMIHTRPSNANYLMVMLIDLDNFKALNDTHGHKAGDQALVHTARTLSATADPQAVIARIGGEEFLLATTAPTCTAESLATQLCTAIATTPERVTASIGAVCTPLDSTTPTDHDVLLEKLVAAADAAMYSAKRDGGNQVHHPDHPNTEQRSVRGTSDRN</sequence>
<accession>A0ABY5TU67</accession>
<dbReference type="InterPro" id="IPR000160">
    <property type="entry name" value="GGDEF_dom"/>
</dbReference>
<evidence type="ECO:0000256" key="2">
    <source>
        <dbReference type="SAM" id="Phobius"/>
    </source>
</evidence>
<dbReference type="InterPro" id="IPR050469">
    <property type="entry name" value="Diguanylate_Cyclase"/>
</dbReference>
<reference evidence="4" key="1">
    <citation type="submission" date="2022-08" db="EMBL/GenBank/DDBJ databases">
        <title>Complete genome sequence of 14 non-tuberculosis mycobacteria type-strains.</title>
        <authorList>
            <person name="Igarashi Y."/>
            <person name="Osugi A."/>
            <person name="Mitarai S."/>
        </authorList>
    </citation>
    <scope>NUCLEOTIDE SEQUENCE</scope>
    <source>
        <strain evidence="4">JCM 16369</strain>
    </source>
</reference>
<feature type="transmembrane region" description="Helical" evidence="2">
    <location>
        <begin position="142"/>
        <end position="159"/>
    </location>
</feature>
<evidence type="ECO:0000256" key="1">
    <source>
        <dbReference type="SAM" id="MobiDB-lite"/>
    </source>
</evidence>
<keyword evidence="2" id="KW-0812">Transmembrane</keyword>
<feature type="transmembrane region" description="Helical" evidence="2">
    <location>
        <begin position="40"/>
        <end position="57"/>
    </location>
</feature>
<name>A0ABY5TU67_9MYCO</name>
<proteinExistence type="predicted"/>
<organism evidence="4 5">
    <name type="scientific">Mycolicibacterium crocinum</name>
    <dbReference type="NCBI Taxonomy" id="388459"/>
    <lineage>
        <taxon>Bacteria</taxon>
        <taxon>Bacillati</taxon>
        <taxon>Actinomycetota</taxon>
        <taxon>Actinomycetes</taxon>
        <taxon>Mycobacteriales</taxon>
        <taxon>Mycobacteriaceae</taxon>
        <taxon>Mycolicibacterium</taxon>
    </lineage>
</organism>
<dbReference type="PANTHER" id="PTHR45138">
    <property type="entry name" value="REGULATORY COMPONENTS OF SENSORY TRANSDUCTION SYSTEM"/>
    <property type="match status" value="1"/>
</dbReference>
<dbReference type="PANTHER" id="PTHR45138:SF9">
    <property type="entry name" value="DIGUANYLATE CYCLASE DGCM-RELATED"/>
    <property type="match status" value="1"/>
</dbReference>
<dbReference type="SMART" id="SM00267">
    <property type="entry name" value="GGDEF"/>
    <property type="match status" value="1"/>
</dbReference>
<feature type="region of interest" description="Disordered" evidence="1">
    <location>
        <begin position="352"/>
        <end position="379"/>
    </location>
</feature>
<feature type="domain" description="GGDEF" evidence="3">
    <location>
        <begin position="232"/>
        <end position="364"/>
    </location>
</feature>